<reference evidence="4" key="2">
    <citation type="submission" date="2010-04" db="EMBL/GenBank/DDBJ databases">
        <authorList>
            <person name="Buell R."/>
            <person name="Hamilton J."/>
            <person name="Hostetler J."/>
        </authorList>
    </citation>
    <scope>NUCLEOTIDE SEQUENCE [LARGE SCALE GENOMIC DNA]</scope>
    <source>
        <strain evidence="4">DAOM:BR144</strain>
    </source>
</reference>
<reference evidence="4" key="1">
    <citation type="journal article" date="2010" name="Genome Biol.">
        <title>Genome sequence of the necrotrophic plant pathogen Pythium ultimum reveals original pathogenicity mechanisms and effector repertoire.</title>
        <authorList>
            <person name="Levesque C.A."/>
            <person name="Brouwer H."/>
            <person name="Cano L."/>
            <person name="Hamilton J.P."/>
            <person name="Holt C."/>
            <person name="Huitema E."/>
            <person name="Raffaele S."/>
            <person name="Robideau G.P."/>
            <person name="Thines M."/>
            <person name="Win J."/>
            <person name="Zerillo M.M."/>
            <person name="Beakes G.W."/>
            <person name="Boore J.L."/>
            <person name="Busam D."/>
            <person name="Dumas B."/>
            <person name="Ferriera S."/>
            <person name="Fuerstenberg S.I."/>
            <person name="Gachon C.M."/>
            <person name="Gaulin E."/>
            <person name="Govers F."/>
            <person name="Grenville-Briggs L."/>
            <person name="Horner N."/>
            <person name="Hostetler J."/>
            <person name="Jiang R.H."/>
            <person name="Johnson J."/>
            <person name="Krajaejun T."/>
            <person name="Lin H."/>
            <person name="Meijer H.J."/>
            <person name="Moore B."/>
            <person name="Morris P."/>
            <person name="Phuntmart V."/>
            <person name="Puiu D."/>
            <person name="Shetty J."/>
            <person name="Stajich J.E."/>
            <person name="Tripathy S."/>
            <person name="Wawra S."/>
            <person name="van West P."/>
            <person name="Whitty B.R."/>
            <person name="Coutinho P.M."/>
            <person name="Henrissat B."/>
            <person name="Martin F."/>
            <person name="Thomas P.D."/>
            <person name="Tyler B.M."/>
            <person name="De Vries R.P."/>
            <person name="Kamoun S."/>
            <person name="Yandell M."/>
            <person name="Tisserat N."/>
            <person name="Buell C.R."/>
        </authorList>
    </citation>
    <scope>NUCLEOTIDE SEQUENCE</scope>
    <source>
        <strain evidence="4">DAOM:BR144</strain>
    </source>
</reference>
<accession>K3WSQ4</accession>
<dbReference type="OMA" id="AFNLQHT"/>
<dbReference type="HOGENOM" id="CLU_070764_4_2_1"/>
<dbReference type="Gene3D" id="3.40.109.10">
    <property type="entry name" value="NADH Oxidase"/>
    <property type="match status" value="1"/>
</dbReference>
<evidence type="ECO:0000259" key="2">
    <source>
        <dbReference type="Pfam" id="PF00881"/>
    </source>
</evidence>
<feature type="region of interest" description="Disordered" evidence="1">
    <location>
        <begin position="1"/>
        <end position="20"/>
    </location>
</feature>
<dbReference type="STRING" id="431595.K3WSQ4"/>
<keyword evidence="4" id="KW-1185">Reference proteome</keyword>
<name>K3WSQ4_GLOUD</name>
<evidence type="ECO:0000313" key="3">
    <source>
        <dbReference type="EnsemblProtists" id="PYU1_T007998"/>
    </source>
</evidence>
<dbReference type="InterPro" id="IPR000415">
    <property type="entry name" value="Nitroreductase-like"/>
</dbReference>
<dbReference type="PANTHER" id="PTHR43543">
    <property type="entry name" value="MALONIC SEMIALDEHYDE REDUCTASE RUTE-RELATED"/>
    <property type="match status" value="1"/>
</dbReference>
<dbReference type="GO" id="GO:0016491">
    <property type="term" value="F:oxidoreductase activity"/>
    <property type="evidence" value="ECO:0007669"/>
    <property type="project" value="InterPro"/>
</dbReference>
<evidence type="ECO:0000313" key="4">
    <source>
        <dbReference type="Proteomes" id="UP000019132"/>
    </source>
</evidence>
<dbReference type="EMBL" id="GL376617">
    <property type="status" value="NOT_ANNOTATED_CDS"/>
    <property type="molecule type" value="Genomic_DNA"/>
</dbReference>
<dbReference type="CDD" id="cd02062">
    <property type="entry name" value="Nitro_FMN_reductase"/>
    <property type="match status" value="1"/>
</dbReference>
<dbReference type="SUPFAM" id="SSF55469">
    <property type="entry name" value="FMN-dependent nitroreductase-like"/>
    <property type="match status" value="1"/>
</dbReference>
<dbReference type="Pfam" id="PF00881">
    <property type="entry name" value="Nitroreductase"/>
    <property type="match status" value="1"/>
</dbReference>
<dbReference type="Proteomes" id="UP000019132">
    <property type="component" value="Unassembled WGS sequence"/>
</dbReference>
<sequence length="253" mass="27577">MVQQRDSTTAAAATSAPNHDASELAAAQHLLRKAITHRSTVRFFSADPVPDALLAEVLRLTQRAPSAMNTQPYACVVVRDQADREKLAEAMLETNGRKVKEAPVTVVFAADLQPSRRVPLIQEMYGDRATAEHVEHLKHALSRFSGEGHTVDSNSSPDVSVYAWSYKQTIFAATTFLYAAQASGLSTCTMEGFDEARLKSVLGIPDRYSVPVAISCGYPKPGTERKGATPRLAPTQVFFDGMFGESAEKLFEE</sequence>
<dbReference type="EnsemblProtists" id="PYU1_T007998">
    <property type="protein sequence ID" value="PYU1_T007998"/>
    <property type="gene ID" value="PYU1_G007982"/>
</dbReference>
<organism evidence="3 4">
    <name type="scientific">Globisporangium ultimum (strain ATCC 200006 / CBS 805.95 / DAOM BR144)</name>
    <name type="common">Pythium ultimum</name>
    <dbReference type="NCBI Taxonomy" id="431595"/>
    <lineage>
        <taxon>Eukaryota</taxon>
        <taxon>Sar</taxon>
        <taxon>Stramenopiles</taxon>
        <taxon>Oomycota</taxon>
        <taxon>Peronosporomycetes</taxon>
        <taxon>Pythiales</taxon>
        <taxon>Pythiaceae</taxon>
        <taxon>Globisporangium</taxon>
    </lineage>
</organism>
<dbReference type="eggNOG" id="ENOG502RZ0D">
    <property type="taxonomic scope" value="Eukaryota"/>
</dbReference>
<feature type="domain" description="Nitroreductase" evidence="2">
    <location>
        <begin position="35"/>
        <end position="218"/>
    </location>
</feature>
<feature type="compositionally biased region" description="Low complexity" evidence="1">
    <location>
        <begin position="7"/>
        <end position="16"/>
    </location>
</feature>
<dbReference type="InParanoid" id="K3WSQ4"/>
<dbReference type="PANTHER" id="PTHR43543:SF1">
    <property type="entry name" value="MALONIC SEMIALDEHYDE REDUCTASE RUTE-RELATED"/>
    <property type="match status" value="1"/>
</dbReference>
<dbReference type="InterPro" id="IPR050461">
    <property type="entry name" value="Nitroreductase_HadB/RutE"/>
</dbReference>
<proteinExistence type="predicted"/>
<reference evidence="3" key="3">
    <citation type="submission" date="2015-02" db="UniProtKB">
        <authorList>
            <consortium name="EnsemblProtists"/>
        </authorList>
    </citation>
    <scope>IDENTIFICATION</scope>
    <source>
        <strain evidence="3">DAOM BR144</strain>
    </source>
</reference>
<protein>
    <recommendedName>
        <fullName evidence="2">Nitroreductase domain-containing protein</fullName>
    </recommendedName>
</protein>
<dbReference type="InterPro" id="IPR029479">
    <property type="entry name" value="Nitroreductase"/>
</dbReference>
<dbReference type="VEuPathDB" id="FungiDB:PYU1_G007982"/>
<evidence type="ECO:0000256" key="1">
    <source>
        <dbReference type="SAM" id="MobiDB-lite"/>
    </source>
</evidence>
<dbReference type="AlphaFoldDB" id="K3WSQ4"/>